<proteinExistence type="predicted"/>
<comment type="caution">
    <text evidence="1">The sequence shown here is derived from an EMBL/GenBank/DDBJ whole genome shotgun (WGS) entry which is preliminary data.</text>
</comment>
<accession>A0A9P6CS84</accession>
<dbReference type="EMBL" id="MU155845">
    <property type="protein sequence ID" value="KAF9470799.1"/>
    <property type="molecule type" value="Genomic_DNA"/>
</dbReference>
<organism evidence="1 2">
    <name type="scientific">Pholiota conissans</name>
    <dbReference type="NCBI Taxonomy" id="109636"/>
    <lineage>
        <taxon>Eukaryota</taxon>
        <taxon>Fungi</taxon>
        <taxon>Dikarya</taxon>
        <taxon>Basidiomycota</taxon>
        <taxon>Agaricomycotina</taxon>
        <taxon>Agaricomycetes</taxon>
        <taxon>Agaricomycetidae</taxon>
        <taxon>Agaricales</taxon>
        <taxon>Agaricineae</taxon>
        <taxon>Strophariaceae</taxon>
        <taxon>Pholiota</taxon>
    </lineage>
</organism>
<name>A0A9P6CS84_9AGAR</name>
<dbReference type="AlphaFoldDB" id="A0A9P6CS84"/>
<reference evidence="1" key="1">
    <citation type="submission" date="2020-11" db="EMBL/GenBank/DDBJ databases">
        <authorList>
            <consortium name="DOE Joint Genome Institute"/>
            <person name="Ahrendt S."/>
            <person name="Riley R."/>
            <person name="Andreopoulos W."/>
            <person name="Labutti K."/>
            <person name="Pangilinan J."/>
            <person name="Ruiz-Duenas F.J."/>
            <person name="Barrasa J.M."/>
            <person name="Sanchez-Garcia M."/>
            <person name="Camarero S."/>
            <person name="Miyauchi S."/>
            <person name="Serrano A."/>
            <person name="Linde D."/>
            <person name="Babiker R."/>
            <person name="Drula E."/>
            <person name="Ayuso-Fernandez I."/>
            <person name="Pacheco R."/>
            <person name="Padilla G."/>
            <person name="Ferreira P."/>
            <person name="Barriuso J."/>
            <person name="Kellner H."/>
            <person name="Castanera R."/>
            <person name="Alfaro M."/>
            <person name="Ramirez L."/>
            <person name="Pisabarro A.G."/>
            <person name="Kuo A."/>
            <person name="Tritt A."/>
            <person name="Lipzen A."/>
            <person name="He G."/>
            <person name="Yan M."/>
            <person name="Ng V."/>
            <person name="Cullen D."/>
            <person name="Martin F."/>
            <person name="Rosso M.-N."/>
            <person name="Henrissat B."/>
            <person name="Hibbett D."/>
            <person name="Martinez A.T."/>
            <person name="Grigoriev I.V."/>
        </authorList>
    </citation>
    <scope>NUCLEOTIDE SEQUENCE</scope>
    <source>
        <strain evidence="1">CIRM-BRFM 674</strain>
    </source>
</reference>
<gene>
    <name evidence="1" type="ORF">BDN70DRAFT_648151</name>
</gene>
<evidence type="ECO:0000313" key="2">
    <source>
        <dbReference type="Proteomes" id="UP000807469"/>
    </source>
</evidence>
<sequence length="123" mass="13827">MERMEAGESQTRLIIMRICGLSTSFPIGPLRLRLRLRMTLYDIIASPLFTPSTYIVSYLRSVAMLTLLQDTYTLPHLFLDRRPSIDVLKNENVGGGGSTQFDSTRLSSQSFHAYELGLGLDIV</sequence>
<evidence type="ECO:0000313" key="1">
    <source>
        <dbReference type="EMBL" id="KAF9470799.1"/>
    </source>
</evidence>
<dbReference type="Proteomes" id="UP000807469">
    <property type="component" value="Unassembled WGS sequence"/>
</dbReference>
<keyword evidence="2" id="KW-1185">Reference proteome</keyword>
<protein>
    <submittedName>
        <fullName evidence="1">Uncharacterized protein</fullName>
    </submittedName>
</protein>